<feature type="transmembrane region" description="Helical" evidence="9">
    <location>
        <begin position="114"/>
        <end position="135"/>
    </location>
</feature>
<accession>A0A561E7Z8</accession>
<evidence type="ECO:0000256" key="7">
    <source>
        <dbReference type="ARBA" id="ARBA00023136"/>
    </source>
</evidence>
<evidence type="ECO:0000256" key="1">
    <source>
        <dbReference type="ARBA" id="ARBA00004651"/>
    </source>
</evidence>
<evidence type="ECO:0000313" key="11">
    <source>
        <dbReference type="Proteomes" id="UP000318297"/>
    </source>
</evidence>
<comment type="caution">
    <text evidence="10">The sequence shown here is derived from an EMBL/GenBank/DDBJ whole genome shotgun (WGS) entry which is preliminary data.</text>
</comment>
<comment type="similarity">
    <text evidence="2">Belongs to the autoinducer-2 exporter (AI-2E) (TC 2.A.86) family.</text>
</comment>
<evidence type="ECO:0000256" key="4">
    <source>
        <dbReference type="ARBA" id="ARBA00022475"/>
    </source>
</evidence>
<keyword evidence="6 9" id="KW-1133">Transmembrane helix</keyword>
<dbReference type="PANTHER" id="PTHR21716:SF53">
    <property type="entry name" value="PERMEASE PERM-RELATED"/>
    <property type="match status" value="1"/>
</dbReference>
<feature type="compositionally biased region" description="Basic residues" evidence="8">
    <location>
        <begin position="423"/>
        <end position="437"/>
    </location>
</feature>
<comment type="subcellular location">
    <subcellularLocation>
        <location evidence="1">Cell membrane</location>
        <topology evidence="1">Multi-pass membrane protein</topology>
    </subcellularLocation>
</comment>
<dbReference type="Pfam" id="PF01594">
    <property type="entry name" value="AI-2E_transport"/>
    <property type="match status" value="1"/>
</dbReference>
<dbReference type="Proteomes" id="UP000318297">
    <property type="component" value="Unassembled WGS sequence"/>
</dbReference>
<protein>
    <submittedName>
        <fullName evidence="10">Putative PurR-regulated permease PerM</fullName>
    </submittedName>
</protein>
<keyword evidence="7 9" id="KW-0472">Membrane</keyword>
<dbReference type="AlphaFoldDB" id="A0A561E7Z8"/>
<evidence type="ECO:0000256" key="6">
    <source>
        <dbReference type="ARBA" id="ARBA00022989"/>
    </source>
</evidence>
<gene>
    <name evidence="10" type="ORF">BKA23_0521</name>
</gene>
<feature type="transmembrane region" description="Helical" evidence="9">
    <location>
        <begin position="56"/>
        <end position="75"/>
    </location>
</feature>
<reference evidence="10 11" key="1">
    <citation type="submission" date="2019-06" db="EMBL/GenBank/DDBJ databases">
        <title>Sequencing the genomes of 1000 actinobacteria strains.</title>
        <authorList>
            <person name="Klenk H.-P."/>
        </authorList>
    </citation>
    <scope>NUCLEOTIDE SEQUENCE [LARGE SCALE GENOMIC DNA]</scope>
    <source>
        <strain evidence="10 11">DSM 19560</strain>
    </source>
</reference>
<proteinExistence type="inferred from homology"/>
<evidence type="ECO:0000256" key="2">
    <source>
        <dbReference type="ARBA" id="ARBA00009773"/>
    </source>
</evidence>
<evidence type="ECO:0000256" key="3">
    <source>
        <dbReference type="ARBA" id="ARBA00022448"/>
    </source>
</evidence>
<feature type="compositionally biased region" description="Low complexity" evidence="8">
    <location>
        <begin position="24"/>
        <end position="40"/>
    </location>
</feature>
<dbReference type="GO" id="GO:0055085">
    <property type="term" value="P:transmembrane transport"/>
    <property type="evidence" value="ECO:0007669"/>
    <property type="project" value="TreeGrafter"/>
</dbReference>
<dbReference type="GO" id="GO:0005886">
    <property type="term" value="C:plasma membrane"/>
    <property type="evidence" value="ECO:0007669"/>
    <property type="project" value="UniProtKB-SubCell"/>
</dbReference>
<name>A0A561E7Z8_9MICO</name>
<keyword evidence="11" id="KW-1185">Reference proteome</keyword>
<evidence type="ECO:0000256" key="9">
    <source>
        <dbReference type="SAM" id="Phobius"/>
    </source>
</evidence>
<feature type="region of interest" description="Disordered" evidence="8">
    <location>
        <begin position="1"/>
        <end position="40"/>
    </location>
</feature>
<organism evidence="10 11">
    <name type="scientific">Rudaeicoccus suwonensis</name>
    <dbReference type="NCBI Taxonomy" id="657409"/>
    <lineage>
        <taxon>Bacteria</taxon>
        <taxon>Bacillati</taxon>
        <taxon>Actinomycetota</taxon>
        <taxon>Actinomycetes</taxon>
        <taxon>Micrococcales</taxon>
        <taxon>Dermacoccaceae</taxon>
        <taxon>Rudaeicoccus</taxon>
    </lineage>
</organism>
<feature type="transmembrane region" description="Helical" evidence="9">
    <location>
        <begin position="297"/>
        <end position="330"/>
    </location>
</feature>
<dbReference type="EMBL" id="VIVQ01000001">
    <property type="protein sequence ID" value="TWE11739.1"/>
    <property type="molecule type" value="Genomic_DNA"/>
</dbReference>
<evidence type="ECO:0000256" key="8">
    <source>
        <dbReference type="SAM" id="MobiDB-lite"/>
    </source>
</evidence>
<keyword evidence="4" id="KW-1003">Cell membrane</keyword>
<dbReference type="InterPro" id="IPR002549">
    <property type="entry name" value="AI-2E-like"/>
</dbReference>
<sequence length="437" mass="46739">MARQRPSKPEPVVARDEERSIAGDPPTNDAPASAAARRNPNQGLDRSGVISYGLRWTASWSLRVIVIIVATWLLLKVFGMFWSALLPIAVALLVTTVLWPPVRWLRAHGFPPALAAACGLIGAFVVVGGIIAAIAPSVSSQWGDLTNQAVRGVHQVQTWLQTGPLHVKPTQIDDATKTITTKLQSSGDKIASTALSGISLAGKVLIDAVVSLILTFFFLKDGARFLPWMRVTFGRGAGAHFTEALTRVWNTLSAFIRTQAIVSAVDSIFIGIGLVVLGVPLAAPLVVLTFFGGFIPIIGAFTAGTVAVLVALVTVGVTKAAIVLVIIVLVQQVEGHILQPLLQSKSMSLHPAIVLLAIAFGGDQFGIVGAFFAVPTAASIAVLWRYLSEQVDLRTGDALAHELDSLTPEGRYAAESGEEHGRRMALRVRRRERRERD</sequence>
<dbReference type="RefSeq" id="WP_170226338.1">
    <property type="nucleotide sequence ID" value="NZ_VIVQ01000001.1"/>
</dbReference>
<feature type="region of interest" description="Disordered" evidence="8">
    <location>
        <begin position="414"/>
        <end position="437"/>
    </location>
</feature>
<evidence type="ECO:0000313" key="10">
    <source>
        <dbReference type="EMBL" id="TWE11739.1"/>
    </source>
</evidence>
<evidence type="ECO:0000256" key="5">
    <source>
        <dbReference type="ARBA" id="ARBA00022692"/>
    </source>
</evidence>
<feature type="transmembrane region" description="Helical" evidence="9">
    <location>
        <begin position="367"/>
        <end position="387"/>
    </location>
</feature>
<keyword evidence="5 9" id="KW-0812">Transmembrane</keyword>
<feature type="transmembrane region" description="Helical" evidence="9">
    <location>
        <begin position="200"/>
        <end position="219"/>
    </location>
</feature>
<keyword evidence="3" id="KW-0813">Transport</keyword>
<feature type="transmembrane region" description="Helical" evidence="9">
    <location>
        <begin position="81"/>
        <end position="102"/>
    </location>
</feature>
<dbReference type="PANTHER" id="PTHR21716">
    <property type="entry name" value="TRANSMEMBRANE PROTEIN"/>
    <property type="match status" value="1"/>
</dbReference>